<evidence type="ECO:0000313" key="1">
    <source>
        <dbReference type="EMBL" id="AMD92251.1"/>
    </source>
</evidence>
<dbReference type="Proteomes" id="UP000063964">
    <property type="component" value="Chromosome"/>
</dbReference>
<dbReference type="Gene3D" id="3.40.470.10">
    <property type="entry name" value="Uracil-DNA glycosylase-like domain"/>
    <property type="match status" value="1"/>
</dbReference>
<dbReference type="RefSeq" id="WP_066603354.1">
    <property type="nucleotide sequence ID" value="NZ_CP014230.1"/>
</dbReference>
<dbReference type="CDD" id="cd10035">
    <property type="entry name" value="UDG_like"/>
    <property type="match status" value="1"/>
</dbReference>
<sequence length="239" mass="26165">MPGLDHFFKLLRAAPAGAVFNPWYQRDLEHDASPGAPGIRRAQLRAYLEERRQARIILLAEALGYQGGHFTGIPMTSERLLLGHLRPQGLEPGMVFSGPARRTSRESLKSSGFTEPTCTVVWKSVCEAGLDPRMVILWNAFPWHPYKPEKGMLSNRTPSDTELVLARPVLKALHDYVPGAAVLAVGRKSGRLLADMGVMAGELRHPANGGAGLFRAQFMRAAKLFSGNVDTRGTGDILK</sequence>
<protein>
    <recommendedName>
        <fullName evidence="3">Uracil-DNA glycosylase</fullName>
    </recommendedName>
</protein>
<dbReference type="SUPFAM" id="SSF52141">
    <property type="entry name" value="Uracil-DNA glycosylase-like"/>
    <property type="match status" value="1"/>
</dbReference>
<accession>A0A120KMW1</accession>
<proteinExistence type="predicted"/>
<dbReference type="InterPro" id="IPR036895">
    <property type="entry name" value="Uracil-DNA_glycosylase-like_sf"/>
</dbReference>
<evidence type="ECO:0000313" key="2">
    <source>
        <dbReference type="Proteomes" id="UP000063964"/>
    </source>
</evidence>
<dbReference type="KEGG" id="doa:AXF15_03415"/>
<reference evidence="2" key="1">
    <citation type="submission" date="2016-02" db="EMBL/GenBank/DDBJ databases">
        <authorList>
            <person name="Holder M.E."/>
            <person name="Ajami N.J."/>
            <person name="Petrosino J.F."/>
        </authorList>
    </citation>
    <scope>NUCLEOTIDE SEQUENCE [LARGE SCALE GENOMIC DNA]</scope>
    <source>
        <strain evidence="2">DSM 12838</strain>
    </source>
</reference>
<organism evidence="1 2">
    <name type="scientific">Desulfomicrobium orale DSM 12838</name>
    <dbReference type="NCBI Taxonomy" id="888061"/>
    <lineage>
        <taxon>Bacteria</taxon>
        <taxon>Pseudomonadati</taxon>
        <taxon>Thermodesulfobacteriota</taxon>
        <taxon>Desulfovibrionia</taxon>
        <taxon>Desulfovibrionales</taxon>
        <taxon>Desulfomicrobiaceae</taxon>
        <taxon>Desulfomicrobium</taxon>
    </lineage>
</organism>
<name>A0A120KMW1_9BACT</name>
<dbReference type="OrthoDB" id="4977218at2"/>
<dbReference type="AlphaFoldDB" id="A0A120KMW1"/>
<keyword evidence="2" id="KW-1185">Reference proteome</keyword>
<dbReference type="STRING" id="888061.AXF15_03415"/>
<gene>
    <name evidence="1" type="ORF">AXF15_03415</name>
</gene>
<dbReference type="EMBL" id="CP014230">
    <property type="protein sequence ID" value="AMD92251.1"/>
    <property type="molecule type" value="Genomic_DNA"/>
</dbReference>
<evidence type="ECO:0008006" key="3">
    <source>
        <dbReference type="Google" id="ProtNLM"/>
    </source>
</evidence>